<reference evidence="1 2" key="1">
    <citation type="submission" date="2016-07" db="EMBL/GenBank/DDBJ databases">
        <title>Comparative genomics of the entomopathogenic fungus Beauveria bassiana.</title>
        <authorList>
            <person name="Valero Jimenez C.A."/>
            <person name="Zwaan B.J."/>
            <person name="Van Kan J.A."/>
            <person name="Takken W."/>
            <person name="Debets A.J."/>
            <person name="Schoustra S.E."/>
            <person name="Koenraadt C.J."/>
        </authorList>
    </citation>
    <scope>NUCLEOTIDE SEQUENCE [LARGE SCALE GENOMIC DNA]</scope>
    <source>
        <strain evidence="1 2">ARSEF 8028</strain>
    </source>
</reference>
<comment type="caution">
    <text evidence="1">The sequence shown here is derived from an EMBL/GenBank/DDBJ whole genome shotgun (WGS) entry which is preliminary data.</text>
</comment>
<dbReference type="AlphaFoldDB" id="A0A2S7XZ66"/>
<gene>
    <name evidence="1" type="ORF">BB8028_0001g12670</name>
</gene>
<name>A0A2S7XZ66_BEABA</name>
<sequence>MRIYTAIVAGASMMQMALANCKIGNAECEWFGTSTECGGTNSWIGDWDEEGRQLSYWTRRMSIGSLYAKYPALGEDCYNDYGLGCVGGYKRLWCKEETTTEVQCSSSGSDRDLSATEAFAGSLSMSK</sequence>
<evidence type="ECO:0000313" key="1">
    <source>
        <dbReference type="EMBL" id="PQK09196.1"/>
    </source>
</evidence>
<evidence type="ECO:0000313" key="2">
    <source>
        <dbReference type="Proteomes" id="UP000237441"/>
    </source>
</evidence>
<dbReference type="EMBL" id="JRHA01000001">
    <property type="protein sequence ID" value="PQK09196.1"/>
    <property type="molecule type" value="Genomic_DNA"/>
</dbReference>
<dbReference type="OrthoDB" id="5144678at2759"/>
<dbReference type="Proteomes" id="UP000237441">
    <property type="component" value="Unassembled WGS sequence"/>
</dbReference>
<protein>
    <submittedName>
        <fullName evidence="1">Uncharacterized protein</fullName>
    </submittedName>
</protein>
<proteinExistence type="predicted"/>
<accession>A0A2S7XZ66</accession>
<organism evidence="1 2">
    <name type="scientific">Beauveria bassiana</name>
    <name type="common">White muscardine disease fungus</name>
    <name type="synonym">Tritirachium shiotae</name>
    <dbReference type="NCBI Taxonomy" id="176275"/>
    <lineage>
        <taxon>Eukaryota</taxon>
        <taxon>Fungi</taxon>
        <taxon>Dikarya</taxon>
        <taxon>Ascomycota</taxon>
        <taxon>Pezizomycotina</taxon>
        <taxon>Sordariomycetes</taxon>
        <taxon>Hypocreomycetidae</taxon>
        <taxon>Hypocreales</taxon>
        <taxon>Cordycipitaceae</taxon>
        <taxon>Beauveria</taxon>
    </lineage>
</organism>